<dbReference type="EMBL" id="JABTCG010000002">
    <property type="protein sequence ID" value="MBD0850503.1"/>
    <property type="molecule type" value="Genomic_DNA"/>
</dbReference>
<reference evidence="1 2" key="1">
    <citation type="submission" date="2020-05" db="EMBL/GenBank/DDBJ databases">
        <title>The draft genome sequence of Maribacter arenosus CAU 1321.</title>
        <authorList>
            <person name="Mu L."/>
        </authorList>
    </citation>
    <scope>NUCLEOTIDE SEQUENCE [LARGE SCALE GENOMIC DNA]</scope>
    <source>
        <strain evidence="1 2">CAU 1321</strain>
    </source>
</reference>
<dbReference type="Proteomes" id="UP000598350">
    <property type="component" value="Unassembled WGS sequence"/>
</dbReference>
<dbReference type="RefSeq" id="WP_188313628.1">
    <property type="nucleotide sequence ID" value="NZ_JABTCG010000002.1"/>
</dbReference>
<accession>A0ABR7VAZ1</accession>
<protein>
    <submittedName>
        <fullName evidence="1">Uncharacterized protein</fullName>
    </submittedName>
</protein>
<keyword evidence="2" id="KW-1185">Reference proteome</keyword>
<evidence type="ECO:0000313" key="2">
    <source>
        <dbReference type="Proteomes" id="UP000598350"/>
    </source>
</evidence>
<comment type="caution">
    <text evidence="1">The sequence shown here is derived from an EMBL/GenBank/DDBJ whole genome shotgun (WGS) entry which is preliminary data.</text>
</comment>
<gene>
    <name evidence="1" type="ORF">HPE63_07475</name>
</gene>
<organism evidence="1 2">
    <name type="scientific">Maribacter arenosus</name>
    <dbReference type="NCBI Taxonomy" id="1854708"/>
    <lineage>
        <taxon>Bacteria</taxon>
        <taxon>Pseudomonadati</taxon>
        <taxon>Bacteroidota</taxon>
        <taxon>Flavobacteriia</taxon>
        <taxon>Flavobacteriales</taxon>
        <taxon>Flavobacteriaceae</taxon>
        <taxon>Maribacter</taxon>
    </lineage>
</organism>
<proteinExistence type="predicted"/>
<evidence type="ECO:0000313" key="1">
    <source>
        <dbReference type="EMBL" id="MBD0850503.1"/>
    </source>
</evidence>
<sequence length="84" mass="9659">MERTLIRSIVFESSDNRSCSMQRRGVSDTVFLFGKRKNASDKAPFSLFRFFWVGKRNEKSLALVTNTHEIARASRSRRAGMSNI</sequence>
<name>A0ABR7VAZ1_9FLAO</name>